<dbReference type="Pfam" id="PF00795">
    <property type="entry name" value="CN_hydrolase"/>
    <property type="match status" value="1"/>
</dbReference>
<gene>
    <name evidence="9" type="primary">lnt</name>
    <name evidence="11" type="ORF">BCF38_12425</name>
    <name evidence="12" type="ORF">SAMN05421539_12425</name>
</gene>
<comment type="subcellular location">
    <subcellularLocation>
        <location evidence="1 9">Cell membrane</location>
        <topology evidence="1 9">Multi-pass membrane protein</topology>
    </subcellularLocation>
</comment>
<keyword evidence="8 9" id="KW-0012">Acyltransferase</keyword>
<evidence type="ECO:0000256" key="5">
    <source>
        <dbReference type="ARBA" id="ARBA00022692"/>
    </source>
</evidence>
<keyword evidence="5 9" id="KW-0812">Transmembrane</keyword>
<dbReference type="CDD" id="cd07571">
    <property type="entry name" value="ALP_N-acyl_transferase"/>
    <property type="match status" value="1"/>
</dbReference>
<evidence type="ECO:0000256" key="9">
    <source>
        <dbReference type="HAMAP-Rule" id="MF_01148"/>
    </source>
</evidence>
<dbReference type="InterPro" id="IPR003010">
    <property type="entry name" value="C-N_Hydrolase"/>
</dbReference>
<evidence type="ECO:0000256" key="4">
    <source>
        <dbReference type="ARBA" id="ARBA00022679"/>
    </source>
</evidence>
<feature type="transmembrane region" description="Helical" evidence="9">
    <location>
        <begin position="52"/>
        <end position="70"/>
    </location>
</feature>
<dbReference type="HAMAP" id="MF_01148">
    <property type="entry name" value="Lnt"/>
    <property type="match status" value="1"/>
</dbReference>
<name>A0A2Y9B5C9_9RHOB</name>
<dbReference type="Gene3D" id="3.60.110.10">
    <property type="entry name" value="Carbon-nitrogen hydrolase"/>
    <property type="match status" value="1"/>
</dbReference>
<dbReference type="RefSeq" id="WP_109566513.1">
    <property type="nucleotide sequence ID" value="NZ_QGDJ01000024.1"/>
</dbReference>
<keyword evidence="12" id="KW-0449">Lipoprotein</keyword>
<keyword evidence="13" id="KW-1185">Reference proteome</keyword>
<dbReference type="SUPFAM" id="SSF56317">
    <property type="entry name" value="Carbon-nitrogen hydrolase"/>
    <property type="match status" value="1"/>
</dbReference>
<dbReference type="PANTHER" id="PTHR38686:SF1">
    <property type="entry name" value="APOLIPOPROTEIN N-ACYLTRANSFERASE"/>
    <property type="match status" value="1"/>
</dbReference>
<evidence type="ECO:0000313" key="14">
    <source>
        <dbReference type="Proteomes" id="UP000251571"/>
    </source>
</evidence>
<evidence type="ECO:0000313" key="11">
    <source>
        <dbReference type="EMBL" id="PWJ10346.1"/>
    </source>
</evidence>
<dbReference type="InterPro" id="IPR036526">
    <property type="entry name" value="C-N_Hydrolase_sf"/>
</dbReference>
<feature type="transmembrane region" description="Helical" evidence="9">
    <location>
        <begin position="29"/>
        <end position="45"/>
    </location>
</feature>
<evidence type="ECO:0000313" key="13">
    <source>
        <dbReference type="Proteomes" id="UP000245839"/>
    </source>
</evidence>
<dbReference type="Proteomes" id="UP000251571">
    <property type="component" value="Unassembled WGS sequence"/>
</dbReference>
<feature type="transmembrane region" description="Helical" evidence="9">
    <location>
        <begin position="82"/>
        <end position="102"/>
    </location>
</feature>
<evidence type="ECO:0000259" key="10">
    <source>
        <dbReference type="PROSITE" id="PS50263"/>
    </source>
</evidence>
<reference evidence="11 13" key="2">
    <citation type="submission" date="2018-03" db="EMBL/GenBank/DDBJ databases">
        <title>Genomic Encyclopedia of Archaeal and Bacterial Type Strains, Phase II (KMG-II): from individual species to whole genera.</title>
        <authorList>
            <person name="Goeker M."/>
        </authorList>
    </citation>
    <scope>NUCLEOTIDE SEQUENCE [LARGE SCALE GENOMIC DNA]</scope>
    <source>
        <strain evidence="11 13">DSM 25227</strain>
    </source>
</reference>
<dbReference type="UniPathway" id="UPA00666"/>
<evidence type="ECO:0000256" key="3">
    <source>
        <dbReference type="ARBA" id="ARBA00022475"/>
    </source>
</evidence>
<dbReference type="GO" id="GO:0016410">
    <property type="term" value="F:N-acyltransferase activity"/>
    <property type="evidence" value="ECO:0007669"/>
    <property type="project" value="UniProtKB-UniRule"/>
</dbReference>
<sequence>MILPRWLTGPLLWALAGAAAALGQAPWGLWPVALAGYGLGLVLIARARVPGLAGWIFGAAHFAVALHWIVEPFFVDAAATGWLAPIALGAISLGLGLFWAMAGAVGARLGGALGVAAALGAAELARAYVLTGFPWAMPGHVLIASPALPSAGILGAHGLGLCLLLGIGLIATWRPALSAFGVALLSAPFALATIGPPTAEAAPDAPVIRLVQPNAPQAQKWDPDFIGIFFRRGLEATAAPKVAPVALTVWPETSLPQLLSYSEDIRPILSNAADGPVLIGAQRYDDDGAPRNAAVLLTGSEGEIAHVYDKHRLVPFGEYLPLPQVAEALGIGPLAAQLAGRYAPGPGPDLIEIPGLGPVLPLICYEAIFPQDIRAADRPRAILHLTNDAWFGQGAGPRQHLALARLRAAESGLPVLRAANTGISAVIDARGGLIATLGLNEVGHLDALLPPAAAPTPYVRIGDWPALALILTVLATLAIRKRARAVDAGNVRA</sequence>
<evidence type="ECO:0000256" key="2">
    <source>
        <dbReference type="ARBA" id="ARBA00010065"/>
    </source>
</evidence>
<dbReference type="Proteomes" id="UP000245839">
    <property type="component" value="Unassembled WGS sequence"/>
</dbReference>
<dbReference type="OrthoDB" id="9804277at2"/>
<dbReference type="GO" id="GO:0042158">
    <property type="term" value="P:lipoprotein biosynthetic process"/>
    <property type="evidence" value="ECO:0007669"/>
    <property type="project" value="UniProtKB-UniRule"/>
</dbReference>
<dbReference type="AlphaFoldDB" id="A0A2Y9B5C9"/>
<feature type="transmembrane region" description="Helical" evidence="9">
    <location>
        <begin position="149"/>
        <end position="170"/>
    </location>
</feature>
<keyword evidence="7 9" id="KW-0472">Membrane</keyword>
<protein>
    <recommendedName>
        <fullName evidence="9">Apolipoprotein N-acyltransferase</fullName>
        <shortName evidence="9">ALP N-acyltransferase</shortName>
        <ecNumber evidence="9">2.3.1.269</ecNumber>
    </recommendedName>
</protein>
<keyword evidence="6 9" id="KW-1133">Transmembrane helix</keyword>
<keyword evidence="3 9" id="KW-1003">Cell membrane</keyword>
<dbReference type="GO" id="GO:0005886">
    <property type="term" value="C:plasma membrane"/>
    <property type="evidence" value="ECO:0007669"/>
    <property type="project" value="UniProtKB-SubCell"/>
</dbReference>
<comment type="pathway">
    <text evidence="9">Protein modification; lipoprotein biosynthesis (N-acyl transfer).</text>
</comment>
<organism evidence="12 14">
    <name type="scientific">Jannaschia seohaensis</name>
    <dbReference type="NCBI Taxonomy" id="475081"/>
    <lineage>
        <taxon>Bacteria</taxon>
        <taxon>Pseudomonadati</taxon>
        <taxon>Pseudomonadota</taxon>
        <taxon>Alphaproteobacteria</taxon>
        <taxon>Rhodobacterales</taxon>
        <taxon>Roseobacteraceae</taxon>
        <taxon>Jannaschia</taxon>
    </lineage>
</organism>
<accession>A0A2Y9B5C9</accession>
<dbReference type="InterPro" id="IPR004563">
    <property type="entry name" value="Apolipo_AcylTrfase"/>
</dbReference>
<dbReference type="NCBIfam" id="TIGR00546">
    <property type="entry name" value="lnt"/>
    <property type="match status" value="1"/>
</dbReference>
<dbReference type="EMBL" id="QGDJ01000024">
    <property type="protein sequence ID" value="PWJ10346.1"/>
    <property type="molecule type" value="Genomic_DNA"/>
</dbReference>
<evidence type="ECO:0000256" key="7">
    <source>
        <dbReference type="ARBA" id="ARBA00023136"/>
    </source>
</evidence>
<dbReference type="EMBL" id="UETC01000024">
    <property type="protein sequence ID" value="SSA51746.1"/>
    <property type="molecule type" value="Genomic_DNA"/>
</dbReference>
<evidence type="ECO:0000256" key="6">
    <source>
        <dbReference type="ARBA" id="ARBA00022989"/>
    </source>
</evidence>
<dbReference type="InterPro" id="IPR045378">
    <property type="entry name" value="LNT_N"/>
</dbReference>
<proteinExistence type="inferred from homology"/>
<feature type="transmembrane region" description="Helical" evidence="9">
    <location>
        <begin position="109"/>
        <end position="129"/>
    </location>
</feature>
<evidence type="ECO:0000256" key="8">
    <source>
        <dbReference type="ARBA" id="ARBA00023315"/>
    </source>
</evidence>
<reference evidence="12 14" key="1">
    <citation type="submission" date="2016-10" db="EMBL/GenBank/DDBJ databases">
        <authorList>
            <person name="Cai Z."/>
        </authorList>
    </citation>
    <scope>NUCLEOTIDE SEQUENCE [LARGE SCALE GENOMIC DNA]</scope>
    <source>
        <strain evidence="12 14">DSM 25227</strain>
    </source>
</reference>
<evidence type="ECO:0000256" key="1">
    <source>
        <dbReference type="ARBA" id="ARBA00004651"/>
    </source>
</evidence>
<evidence type="ECO:0000313" key="12">
    <source>
        <dbReference type="EMBL" id="SSA51746.1"/>
    </source>
</evidence>
<dbReference type="PANTHER" id="PTHR38686">
    <property type="entry name" value="APOLIPOPROTEIN N-ACYLTRANSFERASE"/>
    <property type="match status" value="1"/>
</dbReference>
<feature type="domain" description="CN hydrolase" evidence="10">
    <location>
        <begin position="211"/>
        <end position="451"/>
    </location>
</feature>
<comment type="similarity">
    <text evidence="2 9">Belongs to the CN hydrolase family. Apolipoprotein N-acyltransferase subfamily.</text>
</comment>
<comment type="function">
    <text evidence="9">Catalyzes the phospholipid dependent N-acylation of the N-terminal cysteine of apolipoprotein, the last step in lipoprotein maturation.</text>
</comment>
<dbReference type="PROSITE" id="PS50263">
    <property type="entry name" value="CN_HYDROLASE"/>
    <property type="match status" value="1"/>
</dbReference>
<feature type="transmembrane region" description="Helical" evidence="9">
    <location>
        <begin position="177"/>
        <end position="195"/>
    </location>
</feature>
<keyword evidence="4 9" id="KW-0808">Transferase</keyword>
<dbReference type="Pfam" id="PF20154">
    <property type="entry name" value="LNT_N"/>
    <property type="match status" value="1"/>
</dbReference>
<dbReference type="EC" id="2.3.1.269" evidence="9"/>
<comment type="catalytic activity">
    <reaction evidence="9">
        <text>N-terminal S-1,2-diacyl-sn-glyceryl-L-cysteinyl-[lipoprotein] + a glycerophospholipid = N-acyl-S-1,2-diacyl-sn-glyceryl-L-cysteinyl-[lipoprotein] + a 2-acyl-sn-glycero-3-phospholipid + H(+)</text>
        <dbReference type="Rhea" id="RHEA:48228"/>
        <dbReference type="Rhea" id="RHEA-COMP:14681"/>
        <dbReference type="Rhea" id="RHEA-COMP:14684"/>
        <dbReference type="ChEBI" id="CHEBI:15378"/>
        <dbReference type="ChEBI" id="CHEBI:136912"/>
        <dbReference type="ChEBI" id="CHEBI:140656"/>
        <dbReference type="ChEBI" id="CHEBI:140657"/>
        <dbReference type="ChEBI" id="CHEBI:140660"/>
        <dbReference type="EC" id="2.3.1.269"/>
    </reaction>
</comment>